<evidence type="ECO:0000313" key="11">
    <source>
        <dbReference type="EMBL" id="EXL75516.1"/>
    </source>
</evidence>
<dbReference type="GO" id="GO:0005737">
    <property type="term" value="C:cytoplasm"/>
    <property type="evidence" value="ECO:0007669"/>
    <property type="project" value="UniProtKB-SubCell"/>
</dbReference>
<comment type="pathway">
    <text evidence="3">Purine metabolism; AMP biosynthesis via salvage pathway; AMP from adenine: step 1/1.</text>
</comment>
<dbReference type="Gene3D" id="3.40.50.300">
    <property type="entry name" value="P-loop containing nucleotide triphosphate hydrolases"/>
    <property type="match status" value="1"/>
</dbReference>
<dbReference type="OrthoDB" id="363185at2759"/>
<dbReference type="PANTHER" id="PTHR32315:SF3">
    <property type="entry name" value="ADENINE PHOSPHORIBOSYLTRANSFERASE"/>
    <property type="match status" value="1"/>
</dbReference>
<gene>
    <name evidence="11" type="ORF">FOPG_09533</name>
</gene>
<dbReference type="InterPro" id="IPR029057">
    <property type="entry name" value="PRTase-like"/>
</dbReference>
<organism evidence="11">
    <name type="scientific">Fusarium oxysporum f. sp. conglutinans race 2 54008</name>
    <dbReference type="NCBI Taxonomy" id="1089457"/>
    <lineage>
        <taxon>Eukaryota</taxon>
        <taxon>Fungi</taxon>
        <taxon>Dikarya</taxon>
        <taxon>Ascomycota</taxon>
        <taxon>Pezizomycotina</taxon>
        <taxon>Sordariomycetes</taxon>
        <taxon>Hypocreomycetidae</taxon>
        <taxon>Hypocreales</taxon>
        <taxon>Nectriaceae</taxon>
        <taxon>Fusarium</taxon>
        <taxon>Fusarium oxysporum species complex</taxon>
    </lineage>
</organism>
<evidence type="ECO:0000256" key="5">
    <source>
        <dbReference type="ARBA" id="ARBA00011893"/>
    </source>
</evidence>
<dbReference type="CDD" id="cd06223">
    <property type="entry name" value="PRTases_typeI"/>
    <property type="match status" value="1"/>
</dbReference>
<reference evidence="11" key="1">
    <citation type="submission" date="2011-11" db="EMBL/GenBank/DDBJ databases">
        <title>The Genome Sequence of Fusarium oxysporum PHW808.</title>
        <authorList>
            <consortium name="The Broad Institute Genome Sequencing Platform"/>
            <person name="Ma L.-J."/>
            <person name="Gale L.R."/>
            <person name="Schwartz D.C."/>
            <person name="Zhou S."/>
            <person name="Corby-Kistler H."/>
            <person name="Young S.K."/>
            <person name="Zeng Q."/>
            <person name="Gargeya S."/>
            <person name="Fitzgerald M."/>
            <person name="Haas B."/>
            <person name="Abouelleil A."/>
            <person name="Alvarado L."/>
            <person name="Arachchi H.M."/>
            <person name="Berlin A."/>
            <person name="Brown A."/>
            <person name="Chapman S.B."/>
            <person name="Chen Z."/>
            <person name="Dunbar C."/>
            <person name="Freedman E."/>
            <person name="Gearin G."/>
            <person name="Goldberg J."/>
            <person name="Griggs A."/>
            <person name="Gujja S."/>
            <person name="Heiman D."/>
            <person name="Howarth C."/>
            <person name="Larson L."/>
            <person name="Lui A."/>
            <person name="MacDonald P.J.P."/>
            <person name="Montmayeur A."/>
            <person name="Murphy C."/>
            <person name="Neiman D."/>
            <person name="Pearson M."/>
            <person name="Priest M."/>
            <person name="Roberts A."/>
            <person name="Saif S."/>
            <person name="Shea T."/>
            <person name="Shenoy N."/>
            <person name="Sisk P."/>
            <person name="Stolte C."/>
            <person name="Sykes S."/>
            <person name="Wortman J."/>
            <person name="Nusbaum C."/>
            <person name="Birren B."/>
        </authorList>
    </citation>
    <scope>NUCLEOTIDE SEQUENCE [LARGE SCALE GENOMIC DNA]</scope>
    <source>
        <strain evidence="11">54008</strain>
    </source>
</reference>
<dbReference type="GO" id="GO:0019287">
    <property type="term" value="P:isopentenyl diphosphate biosynthetic process, mevalonate pathway"/>
    <property type="evidence" value="ECO:0007669"/>
    <property type="project" value="UniProtKB-UniPathway"/>
</dbReference>
<dbReference type="EC" id="2.4.2.7" evidence="5"/>
<comment type="subcellular location">
    <subcellularLocation>
        <location evidence="2">Cytoplasm</location>
    </subcellularLocation>
</comment>
<dbReference type="Pfam" id="PF04275">
    <property type="entry name" value="P-mevalo_kinase"/>
    <property type="match status" value="1"/>
</dbReference>
<evidence type="ECO:0000259" key="10">
    <source>
        <dbReference type="Pfam" id="PF00156"/>
    </source>
</evidence>
<keyword evidence="6" id="KW-0963">Cytoplasm</keyword>
<dbReference type="GO" id="GO:0044209">
    <property type="term" value="P:AMP salvage"/>
    <property type="evidence" value="ECO:0007669"/>
    <property type="project" value="TreeGrafter"/>
</dbReference>
<comment type="catalytic activity">
    <reaction evidence="1">
        <text>AMP + diphosphate = 5-phospho-alpha-D-ribose 1-diphosphate + adenine</text>
        <dbReference type="Rhea" id="RHEA:16609"/>
        <dbReference type="ChEBI" id="CHEBI:16708"/>
        <dbReference type="ChEBI" id="CHEBI:33019"/>
        <dbReference type="ChEBI" id="CHEBI:58017"/>
        <dbReference type="ChEBI" id="CHEBI:456215"/>
        <dbReference type="EC" id="2.4.2.7"/>
    </reaction>
</comment>
<dbReference type="GO" id="GO:0004631">
    <property type="term" value="F:phosphomevalonate kinase activity"/>
    <property type="evidence" value="ECO:0007669"/>
    <property type="project" value="InterPro"/>
</dbReference>
<name>X0HUG4_FUSOX</name>
<dbReference type="InterPro" id="IPR005919">
    <property type="entry name" value="Pmev_kin_anim"/>
</dbReference>
<keyword evidence="8" id="KW-0808">Transferase</keyword>
<dbReference type="PANTHER" id="PTHR32315">
    <property type="entry name" value="ADENINE PHOSPHORIBOSYLTRANSFERASE"/>
    <property type="match status" value="1"/>
</dbReference>
<evidence type="ECO:0000256" key="2">
    <source>
        <dbReference type="ARBA" id="ARBA00004496"/>
    </source>
</evidence>
<dbReference type="InterPro" id="IPR000836">
    <property type="entry name" value="PRTase_dom"/>
</dbReference>
<proteinExistence type="inferred from homology"/>
<reference evidence="11" key="2">
    <citation type="submission" date="2014-03" db="EMBL/GenBank/DDBJ databases">
        <title>The Genome Annotation of Fusarium oxysporum PHW808.</title>
        <authorList>
            <consortium name="The Broad Institute Genomics Platform"/>
            <person name="Ma L.-J."/>
            <person name="Corby-Kistler H."/>
            <person name="Broz K."/>
            <person name="Gale L.R."/>
            <person name="Jonkers W."/>
            <person name="O'Donnell K."/>
            <person name="Ploetz R."/>
            <person name="Steinberg C."/>
            <person name="Schwartz D.C."/>
            <person name="VanEtten H."/>
            <person name="Zhou S."/>
            <person name="Young S.K."/>
            <person name="Zeng Q."/>
            <person name="Gargeya S."/>
            <person name="Fitzgerald M."/>
            <person name="Abouelleil A."/>
            <person name="Alvarado L."/>
            <person name="Chapman S.B."/>
            <person name="Gainer-Dewar J."/>
            <person name="Goldberg J."/>
            <person name="Griggs A."/>
            <person name="Gujja S."/>
            <person name="Hansen M."/>
            <person name="Howarth C."/>
            <person name="Imamovic A."/>
            <person name="Ireland A."/>
            <person name="Larimer J."/>
            <person name="McCowan C."/>
            <person name="Murphy C."/>
            <person name="Pearson M."/>
            <person name="Poon T.W."/>
            <person name="Priest M."/>
            <person name="Roberts A."/>
            <person name="Saif S."/>
            <person name="Shea T."/>
            <person name="Sykes S."/>
            <person name="Wortman J."/>
            <person name="Nusbaum C."/>
            <person name="Birren B."/>
        </authorList>
    </citation>
    <scope>NUCLEOTIDE SEQUENCE</scope>
    <source>
        <strain evidence="11">54008</strain>
    </source>
</reference>
<dbReference type="HOGENOM" id="CLU_019466_3_0_1"/>
<dbReference type="Gene3D" id="3.40.462.20">
    <property type="match status" value="1"/>
</dbReference>
<dbReference type="Proteomes" id="UP000030676">
    <property type="component" value="Unassembled WGS sequence"/>
</dbReference>
<dbReference type="GO" id="GO:0006168">
    <property type="term" value="P:adenine salvage"/>
    <property type="evidence" value="ECO:0007669"/>
    <property type="project" value="TreeGrafter"/>
</dbReference>
<evidence type="ECO:0000256" key="4">
    <source>
        <dbReference type="ARBA" id="ARBA00008391"/>
    </source>
</evidence>
<accession>X0HUG4</accession>
<dbReference type="UniPathway" id="UPA00057">
    <property type="reaction ID" value="UER00099"/>
</dbReference>
<protein>
    <recommendedName>
        <fullName evidence="5">adenine phosphoribosyltransferase</fullName>
        <ecNumber evidence="5">2.4.2.7</ecNumber>
    </recommendedName>
</protein>
<evidence type="ECO:0000256" key="8">
    <source>
        <dbReference type="ARBA" id="ARBA00022679"/>
    </source>
</evidence>
<dbReference type="SUPFAM" id="SSF53271">
    <property type="entry name" value="PRTase-like"/>
    <property type="match status" value="1"/>
</dbReference>
<dbReference type="GO" id="GO:0016208">
    <property type="term" value="F:AMP binding"/>
    <property type="evidence" value="ECO:0007669"/>
    <property type="project" value="TreeGrafter"/>
</dbReference>
<keyword evidence="9" id="KW-0660">Purine salvage</keyword>
<dbReference type="GO" id="GO:0002055">
    <property type="term" value="F:adenine binding"/>
    <property type="evidence" value="ECO:0007669"/>
    <property type="project" value="TreeGrafter"/>
</dbReference>
<sequence length="444" mass="49541">MVLRPTADFHLAHGGKAARNTAPEDTAFGCIDWDFAGVVTGVWPREYDGTRIYDAVIHWVYRVVNELLPMSKGVYGADLGPDPRDSNLATKAFGPNRRRLKLVILVTSEHGAGKDYCANIWSAVFKVHGYSSRVVSISEVTKRKYAAATDANPDRPYKEQHRKSINDFYKNQLKKDPFVAENHFLEVLKENASDVLFITGLTEMASAGEATRNLRRWGDDSKFETTYCEKYMYADGIYLLNFNFDNEENGDETVMSFANRSLRRIFQGKDIDFRYVLNIAKQKGGLALCTSLLKSHFSGDWKKVDAVVTSETSGYVLASPLAMEIEIPLVLIAKGNKFPPPTVSVQRRMSYISSRILNASDKGRFEVDANVVRKGDSVVIVDDVLVTGEALVAVLELLVKVGLQPEDISVMVAAKFPFHRGREKLWAHGFGRVAVQSLLVLDGQ</sequence>
<evidence type="ECO:0000256" key="1">
    <source>
        <dbReference type="ARBA" id="ARBA00000868"/>
    </source>
</evidence>
<evidence type="ECO:0000256" key="7">
    <source>
        <dbReference type="ARBA" id="ARBA00022676"/>
    </source>
</evidence>
<dbReference type="Pfam" id="PF00156">
    <property type="entry name" value="Pribosyltran"/>
    <property type="match status" value="1"/>
</dbReference>
<keyword evidence="7" id="KW-0328">Glycosyltransferase</keyword>
<dbReference type="Gene3D" id="3.40.50.2020">
    <property type="match status" value="1"/>
</dbReference>
<evidence type="ECO:0000256" key="9">
    <source>
        <dbReference type="ARBA" id="ARBA00022726"/>
    </source>
</evidence>
<dbReference type="GO" id="GO:0006695">
    <property type="term" value="P:cholesterol biosynthetic process"/>
    <property type="evidence" value="ECO:0007669"/>
    <property type="project" value="InterPro"/>
</dbReference>
<evidence type="ECO:0000256" key="3">
    <source>
        <dbReference type="ARBA" id="ARBA00004659"/>
    </source>
</evidence>
<dbReference type="GO" id="GO:0006166">
    <property type="term" value="P:purine ribonucleoside salvage"/>
    <property type="evidence" value="ECO:0007669"/>
    <property type="project" value="UniProtKB-KW"/>
</dbReference>
<dbReference type="AlphaFoldDB" id="X0HUG4"/>
<dbReference type="EMBL" id="KK033194">
    <property type="protein sequence ID" value="EXL75516.1"/>
    <property type="molecule type" value="Genomic_DNA"/>
</dbReference>
<comment type="similarity">
    <text evidence="4">Belongs to the purine/pyrimidine phosphoribosyltransferase family.</text>
</comment>
<feature type="domain" description="Phosphoribosyltransferase" evidence="10">
    <location>
        <begin position="278"/>
        <end position="407"/>
    </location>
</feature>
<dbReference type="InterPro" id="IPR050054">
    <property type="entry name" value="UPRTase/APRTase"/>
</dbReference>
<evidence type="ECO:0000256" key="6">
    <source>
        <dbReference type="ARBA" id="ARBA00022490"/>
    </source>
</evidence>
<dbReference type="GO" id="GO:0003999">
    <property type="term" value="F:adenine phosphoribosyltransferase activity"/>
    <property type="evidence" value="ECO:0007669"/>
    <property type="project" value="UniProtKB-EC"/>
</dbReference>
<dbReference type="InterPro" id="IPR027417">
    <property type="entry name" value="P-loop_NTPase"/>
</dbReference>